<dbReference type="RefSeq" id="WP_116847088.1">
    <property type="nucleotide sequence ID" value="NZ_QTJU01000002.1"/>
</dbReference>
<protein>
    <submittedName>
        <fullName evidence="1">Uncharacterized protein</fullName>
    </submittedName>
</protein>
<organism evidence="1 2">
    <name type="scientific">Deminuibacter soli</name>
    <dbReference type="NCBI Taxonomy" id="2291815"/>
    <lineage>
        <taxon>Bacteria</taxon>
        <taxon>Pseudomonadati</taxon>
        <taxon>Bacteroidota</taxon>
        <taxon>Chitinophagia</taxon>
        <taxon>Chitinophagales</taxon>
        <taxon>Chitinophagaceae</taxon>
        <taxon>Deminuibacter</taxon>
    </lineage>
</organism>
<keyword evidence="2" id="KW-1185">Reference proteome</keyword>
<name>A0A3E1NMP4_9BACT</name>
<accession>A0A3E1NMP4</accession>
<sequence>MIPAGLPSTNIETRNTVIDNWPDGKYDFTLAKLDQVFYDKEQDLEEKLIQFIEKNIVQN</sequence>
<dbReference type="Proteomes" id="UP000261284">
    <property type="component" value="Unassembled WGS sequence"/>
</dbReference>
<gene>
    <name evidence="1" type="ORF">DXN05_10140</name>
</gene>
<reference evidence="1 2" key="1">
    <citation type="submission" date="2018-08" db="EMBL/GenBank/DDBJ databases">
        <title>Chitinophagaceae sp. K23C18032701, a novel bacterium isolated from forest soil.</title>
        <authorList>
            <person name="Wang C."/>
        </authorList>
    </citation>
    <scope>NUCLEOTIDE SEQUENCE [LARGE SCALE GENOMIC DNA]</scope>
    <source>
        <strain evidence="1 2">K23C18032701</strain>
    </source>
</reference>
<evidence type="ECO:0000313" key="1">
    <source>
        <dbReference type="EMBL" id="RFM29104.1"/>
    </source>
</evidence>
<dbReference type="AlphaFoldDB" id="A0A3E1NMP4"/>
<dbReference type="OrthoDB" id="1435330at2"/>
<proteinExistence type="predicted"/>
<comment type="caution">
    <text evidence="1">The sequence shown here is derived from an EMBL/GenBank/DDBJ whole genome shotgun (WGS) entry which is preliminary data.</text>
</comment>
<dbReference type="EMBL" id="QTJU01000002">
    <property type="protein sequence ID" value="RFM29104.1"/>
    <property type="molecule type" value="Genomic_DNA"/>
</dbReference>
<evidence type="ECO:0000313" key="2">
    <source>
        <dbReference type="Proteomes" id="UP000261284"/>
    </source>
</evidence>